<name>A0A8C1MQE2_CYPCA</name>
<dbReference type="GO" id="GO:0046872">
    <property type="term" value="F:metal ion binding"/>
    <property type="evidence" value="ECO:0007669"/>
    <property type="project" value="InterPro"/>
</dbReference>
<dbReference type="AlphaFoldDB" id="A0A8C1MQE2"/>
<reference evidence="4" key="1">
    <citation type="submission" date="2025-08" db="UniProtKB">
        <authorList>
            <consortium name="Ensembl"/>
        </authorList>
    </citation>
    <scope>IDENTIFICATION</scope>
</reference>
<dbReference type="SUPFAM" id="SSF54060">
    <property type="entry name" value="His-Me finger endonucleases"/>
    <property type="match status" value="1"/>
</dbReference>
<protein>
    <recommendedName>
        <fullName evidence="6">Endonuclease domain-containing 1 protein-like</fullName>
    </recommendedName>
</protein>
<proteinExistence type="predicted"/>
<dbReference type="PANTHER" id="PTHR21472">
    <property type="entry name" value="ENDONUCLEASE DOMAIN-CONTAINING 1 PROTEIN ENDOD1"/>
    <property type="match status" value="1"/>
</dbReference>
<dbReference type="SMART" id="SM00477">
    <property type="entry name" value="NUC"/>
    <property type="match status" value="1"/>
</dbReference>
<dbReference type="InterPro" id="IPR020821">
    <property type="entry name" value="ENPP1-3/EXOG-like_nuc-like"/>
</dbReference>
<evidence type="ECO:0000313" key="4">
    <source>
        <dbReference type="Ensembl" id="ENSCCRP00010078189.1"/>
    </source>
</evidence>
<evidence type="ECO:0000259" key="3">
    <source>
        <dbReference type="SMART" id="SM00892"/>
    </source>
</evidence>
<dbReference type="GO" id="GO:0003676">
    <property type="term" value="F:nucleic acid binding"/>
    <property type="evidence" value="ECO:0007669"/>
    <property type="project" value="InterPro"/>
</dbReference>
<dbReference type="SMART" id="SM00892">
    <property type="entry name" value="Endonuclease_NS"/>
    <property type="match status" value="1"/>
</dbReference>
<dbReference type="PANTHER" id="PTHR21472:SF15">
    <property type="entry name" value="ENDONUCLEASE DOMAIN-CONTAINING 1 PROTEIN-RELATED"/>
    <property type="match status" value="1"/>
</dbReference>
<dbReference type="Ensembl" id="ENSCCRT00010086778.1">
    <property type="protein sequence ID" value="ENSCCRP00010078189.1"/>
    <property type="gene ID" value="ENSCCRG00010034183.1"/>
</dbReference>
<evidence type="ECO:0000256" key="1">
    <source>
        <dbReference type="SAM" id="SignalP"/>
    </source>
</evidence>
<dbReference type="GO" id="GO:0016787">
    <property type="term" value="F:hydrolase activity"/>
    <property type="evidence" value="ECO:0007669"/>
    <property type="project" value="InterPro"/>
</dbReference>
<evidence type="ECO:0000259" key="2">
    <source>
        <dbReference type="SMART" id="SM00477"/>
    </source>
</evidence>
<evidence type="ECO:0008006" key="6">
    <source>
        <dbReference type="Google" id="ProtNLM"/>
    </source>
</evidence>
<dbReference type="InterPro" id="IPR001604">
    <property type="entry name" value="Endo_G_ENPP1-like_dom"/>
</dbReference>
<dbReference type="Gene3D" id="3.40.570.10">
    <property type="entry name" value="Extracellular Endonuclease, subunit A"/>
    <property type="match status" value="1"/>
</dbReference>
<keyword evidence="5" id="KW-1185">Reference proteome</keyword>
<dbReference type="InterPro" id="IPR044929">
    <property type="entry name" value="DNA/RNA_non-sp_Endonuclease_sf"/>
</dbReference>
<feature type="signal peptide" evidence="1">
    <location>
        <begin position="1"/>
        <end position="19"/>
    </location>
</feature>
<dbReference type="Proteomes" id="UP000694427">
    <property type="component" value="Unplaced"/>
</dbReference>
<reference evidence="4" key="2">
    <citation type="submission" date="2025-09" db="UniProtKB">
        <authorList>
            <consortium name="Ensembl"/>
        </authorList>
    </citation>
    <scope>IDENTIFICATION</scope>
</reference>
<sequence>MRFLVVSTLLVFGFSFIKTEVVNSFSTCSDFFLNGQPPVIPGILENSVSQDNNRYKLICQKYQNAYKFATLYDTQKKIPVFSAYRYTGSCRGRPRIPWMIEPQLEADDAAMREPCVNQAFPGDYWAQNASTSGNLTRGHFFPSGHAADSITAESTFTLTNTAPQYDSFNNGSWIKMEKTVRDTMNSDCCDNSKNISAYVLTGAVPSNANLLNKRVNIPSSMWTVFCCYNSKTSTWVSQAHWADNKDEQNEENPINAKPLKNLQEFMQEKYLSVSVPTLFHGVDCSKFLKK</sequence>
<feature type="chain" id="PRO_5034951082" description="Endonuclease domain-containing 1 protein-like" evidence="1">
    <location>
        <begin position="20"/>
        <end position="290"/>
    </location>
</feature>
<feature type="domain" description="DNA/RNA non-specific endonuclease/pyrophosphatase/phosphodiesterase" evidence="3">
    <location>
        <begin position="64"/>
        <end position="277"/>
    </location>
</feature>
<accession>A0A8C1MQE2</accession>
<dbReference type="InterPro" id="IPR039015">
    <property type="entry name" value="ENDOD1"/>
</dbReference>
<evidence type="ECO:0000313" key="5">
    <source>
        <dbReference type="Proteomes" id="UP000694427"/>
    </source>
</evidence>
<dbReference type="InterPro" id="IPR044925">
    <property type="entry name" value="His-Me_finger_sf"/>
</dbReference>
<organism evidence="4 5">
    <name type="scientific">Cyprinus carpio</name>
    <name type="common">Common carp</name>
    <dbReference type="NCBI Taxonomy" id="7962"/>
    <lineage>
        <taxon>Eukaryota</taxon>
        <taxon>Metazoa</taxon>
        <taxon>Chordata</taxon>
        <taxon>Craniata</taxon>
        <taxon>Vertebrata</taxon>
        <taxon>Euteleostomi</taxon>
        <taxon>Actinopterygii</taxon>
        <taxon>Neopterygii</taxon>
        <taxon>Teleostei</taxon>
        <taxon>Ostariophysi</taxon>
        <taxon>Cypriniformes</taxon>
        <taxon>Cyprinidae</taxon>
        <taxon>Cyprininae</taxon>
        <taxon>Cyprinus</taxon>
    </lineage>
</organism>
<dbReference type="Pfam" id="PF01223">
    <property type="entry name" value="Endonuclease_NS"/>
    <property type="match status" value="1"/>
</dbReference>
<feature type="domain" description="ENPP1-3/EXOG-like endonuclease/phosphodiesterase" evidence="2">
    <location>
        <begin position="65"/>
        <end position="272"/>
    </location>
</feature>
<keyword evidence="1" id="KW-0732">Signal</keyword>